<comment type="caution">
    <text evidence="2">The sequence shown here is derived from an EMBL/GenBank/DDBJ whole genome shotgun (WGS) entry which is preliminary data.</text>
</comment>
<name>A0A644XZT4_9ZZZZ</name>
<reference evidence="2" key="1">
    <citation type="submission" date="2019-08" db="EMBL/GenBank/DDBJ databases">
        <authorList>
            <person name="Kucharzyk K."/>
            <person name="Murdoch R.W."/>
            <person name="Higgins S."/>
            <person name="Loffler F."/>
        </authorList>
    </citation>
    <scope>NUCLEOTIDE SEQUENCE</scope>
</reference>
<accession>A0A644XZT4</accession>
<gene>
    <name evidence="2" type="ORF">SDC9_67614</name>
</gene>
<feature type="region of interest" description="Disordered" evidence="1">
    <location>
        <begin position="1"/>
        <end position="30"/>
    </location>
</feature>
<proteinExistence type="predicted"/>
<sequence length="56" mass="5948">MDNGENDETGDYQRQNQRRAADGPGLALGNADSFGYVDEGLSVFSYGTAHMPAPPS</sequence>
<dbReference type="EMBL" id="VSSQ01003536">
    <property type="protein sequence ID" value="MPM21171.1"/>
    <property type="molecule type" value="Genomic_DNA"/>
</dbReference>
<feature type="compositionally biased region" description="Acidic residues" evidence="1">
    <location>
        <begin position="1"/>
        <end position="10"/>
    </location>
</feature>
<evidence type="ECO:0000256" key="1">
    <source>
        <dbReference type="SAM" id="MobiDB-lite"/>
    </source>
</evidence>
<organism evidence="2">
    <name type="scientific">bioreactor metagenome</name>
    <dbReference type="NCBI Taxonomy" id="1076179"/>
    <lineage>
        <taxon>unclassified sequences</taxon>
        <taxon>metagenomes</taxon>
        <taxon>ecological metagenomes</taxon>
    </lineage>
</organism>
<evidence type="ECO:0000313" key="2">
    <source>
        <dbReference type="EMBL" id="MPM21171.1"/>
    </source>
</evidence>
<dbReference type="AlphaFoldDB" id="A0A644XZT4"/>
<protein>
    <submittedName>
        <fullName evidence="2">Uncharacterized protein</fullName>
    </submittedName>
</protein>